<dbReference type="EMBL" id="GEGO01000859">
    <property type="protein sequence ID" value="JAR94545.1"/>
    <property type="molecule type" value="Transcribed_RNA"/>
</dbReference>
<sequence>MFCSMTFNLARTLLAVFLMSAIRSSSSCFTFSSVCGADRIALCFFFTSSTLACILSMFSRISSTSAKNSSMKLAPSSTVTETSSSPCAALRAASRSLVILDSLARSQSSPRARHFRLV</sequence>
<keyword evidence="1" id="KW-0472">Membrane</keyword>
<keyword evidence="2" id="KW-0732">Signal</keyword>
<evidence type="ECO:0000313" key="3">
    <source>
        <dbReference type="EMBL" id="JAR94545.1"/>
    </source>
</evidence>
<feature type="chain" id="PRO_5007543281" description="Secreted protein" evidence="2">
    <location>
        <begin position="28"/>
        <end position="118"/>
    </location>
</feature>
<keyword evidence="1" id="KW-0812">Transmembrane</keyword>
<organism evidence="3">
    <name type="scientific">Ixodes ricinus</name>
    <name type="common">Common tick</name>
    <name type="synonym">Acarus ricinus</name>
    <dbReference type="NCBI Taxonomy" id="34613"/>
    <lineage>
        <taxon>Eukaryota</taxon>
        <taxon>Metazoa</taxon>
        <taxon>Ecdysozoa</taxon>
        <taxon>Arthropoda</taxon>
        <taxon>Chelicerata</taxon>
        <taxon>Arachnida</taxon>
        <taxon>Acari</taxon>
        <taxon>Parasitiformes</taxon>
        <taxon>Ixodida</taxon>
        <taxon>Ixodoidea</taxon>
        <taxon>Ixodidae</taxon>
        <taxon>Ixodinae</taxon>
        <taxon>Ixodes</taxon>
    </lineage>
</organism>
<feature type="signal peptide" evidence="2">
    <location>
        <begin position="1"/>
        <end position="27"/>
    </location>
</feature>
<feature type="transmembrane region" description="Helical" evidence="1">
    <location>
        <begin position="40"/>
        <end position="58"/>
    </location>
</feature>
<evidence type="ECO:0008006" key="4">
    <source>
        <dbReference type="Google" id="ProtNLM"/>
    </source>
</evidence>
<protein>
    <recommendedName>
        <fullName evidence="4">Secreted protein</fullName>
    </recommendedName>
</protein>
<evidence type="ECO:0000256" key="2">
    <source>
        <dbReference type="SAM" id="SignalP"/>
    </source>
</evidence>
<dbReference type="AlphaFoldDB" id="A0A147BVZ6"/>
<evidence type="ECO:0000256" key="1">
    <source>
        <dbReference type="SAM" id="Phobius"/>
    </source>
</evidence>
<accession>A0A147BVZ6</accession>
<keyword evidence="1" id="KW-1133">Transmembrane helix</keyword>
<proteinExistence type="predicted"/>
<reference evidence="3" key="1">
    <citation type="journal article" date="2018" name="PLoS Negl. Trop. Dis.">
        <title>Sialome diversity of ticks revealed by RNAseq of single tick salivary glands.</title>
        <authorList>
            <person name="Perner J."/>
            <person name="Kropackova S."/>
            <person name="Kopacek P."/>
            <person name="Ribeiro J.M."/>
        </authorList>
    </citation>
    <scope>NUCLEOTIDE SEQUENCE</scope>
    <source>
        <strain evidence="3">Siblings of single egg batch collected in Ceske Budejovice</strain>
        <tissue evidence="3">Salivary glands</tissue>
    </source>
</reference>
<name>A0A147BVZ6_IXORI</name>